<comment type="caution">
    <text evidence="1">The sequence shown here is derived from an EMBL/GenBank/DDBJ whole genome shotgun (WGS) entry which is preliminary data.</text>
</comment>
<dbReference type="Proteomes" id="UP000635902">
    <property type="component" value="Unassembled WGS sequence"/>
</dbReference>
<keyword evidence="2" id="KW-1185">Reference proteome</keyword>
<gene>
    <name evidence="1" type="ORF">IRY30_02540</name>
</gene>
<dbReference type="InterPro" id="IPR009737">
    <property type="entry name" value="Aim32/Apd1-like"/>
</dbReference>
<protein>
    <submittedName>
        <fullName evidence="1">Sucrase ferredoxin</fullName>
    </submittedName>
</protein>
<name>A0ABR9ZHN9_9CORY</name>
<evidence type="ECO:0000313" key="1">
    <source>
        <dbReference type="EMBL" id="MBF4552961.1"/>
    </source>
</evidence>
<dbReference type="RefSeq" id="WP_194555824.1">
    <property type="nucleotide sequence ID" value="NZ_JADKMY010000001.1"/>
</dbReference>
<dbReference type="SUPFAM" id="SSF52833">
    <property type="entry name" value="Thioredoxin-like"/>
    <property type="match status" value="1"/>
</dbReference>
<sequence length="331" mass="36583">MSTRRNPLAGVTMSSPDDEEKWKEAVCSTLTGEQLAGTARGGKVTLALEYPRGWGRDILDGEALGKELSGKLKKFIKSHGAQLQFIRQPGRAGQHYKTDDLRPVLYLSWSAGIGDVTQPVLERMRVEGPESLLELDLSQPGNTPGAVRVEHPVLLVCTHGRRDLCCAVWGRPLASDLSKEWPSDYVWETSHTKGHRFAPATMLLPGNYSYGRNAVNSANEILEHAQRGELWLQGNRGRGVWDSPGQVAELAVGRMLHDASESIPLAGLQVETPEEQPREKKRAIRVVHDATKNRQWTVELESRPSVMTKGSCGDKPKRVSSWVVLGIKEES</sequence>
<accession>A0ABR9ZHN9</accession>
<evidence type="ECO:0000313" key="2">
    <source>
        <dbReference type="Proteomes" id="UP000635902"/>
    </source>
</evidence>
<dbReference type="InterPro" id="IPR010350">
    <property type="entry name" value="Aim32/Apd1-like_bac"/>
</dbReference>
<dbReference type="PIRSF" id="PIRSF035042">
    <property type="entry name" value="UCP035042_thirdx"/>
    <property type="match status" value="1"/>
</dbReference>
<dbReference type="CDD" id="cd03062">
    <property type="entry name" value="TRX_Fd_Sucrase"/>
    <property type="match status" value="1"/>
</dbReference>
<dbReference type="EMBL" id="JADKMY010000001">
    <property type="protein sequence ID" value="MBF4552961.1"/>
    <property type="molecule type" value="Genomic_DNA"/>
</dbReference>
<reference evidence="1 2" key="1">
    <citation type="submission" date="2020-10" db="EMBL/GenBank/DDBJ databases">
        <title>Novel species in genus Corynebacterium.</title>
        <authorList>
            <person name="Zhang G."/>
        </authorList>
    </citation>
    <scope>NUCLEOTIDE SEQUENCE [LARGE SCALE GENOMIC DNA]</scope>
    <source>
        <strain evidence="1 2">DSM 45110</strain>
    </source>
</reference>
<proteinExistence type="predicted"/>
<dbReference type="InterPro" id="IPR036249">
    <property type="entry name" value="Thioredoxin-like_sf"/>
</dbReference>
<dbReference type="Pfam" id="PF06999">
    <property type="entry name" value="Suc_Fer-like"/>
    <property type="match status" value="1"/>
</dbReference>
<organism evidence="1 2">
    <name type="scientific">Corynebacterium suicordis DSM 45110</name>
    <dbReference type="NCBI Taxonomy" id="1121369"/>
    <lineage>
        <taxon>Bacteria</taxon>
        <taxon>Bacillati</taxon>
        <taxon>Actinomycetota</taxon>
        <taxon>Actinomycetes</taxon>
        <taxon>Mycobacteriales</taxon>
        <taxon>Corynebacteriaceae</taxon>
        <taxon>Corynebacterium</taxon>
    </lineage>
</organism>